<dbReference type="HOGENOM" id="CLU_1719341_0_0_0"/>
<keyword evidence="1" id="KW-0614">Plasmid</keyword>
<dbReference type="PATRIC" id="fig|745776.4.peg.4093"/>
<gene>
    <name evidence="1" type="ordered locus">DGo_PF0009</name>
</gene>
<dbReference type="EMBL" id="CP002197">
    <property type="protein sequence ID" value="AFD28232.1"/>
    <property type="molecule type" value="Genomic_DNA"/>
</dbReference>
<dbReference type="KEGG" id="dgo:DGo_PF0009"/>
<keyword evidence="2" id="KW-1185">Reference proteome</keyword>
<organism evidence="1 2">
    <name type="scientific">Deinococcus gobiensis (strain DSM 21396 / JCM 16679 / CGMCC 1.7299 / I-0)</name>
    <dbReference type="NCBI Taxonomy" id="745776"/>
    <lineage>
        <taxon>Bacteria</taxon>
        <taxon>Thermotogati</taxon>
        <taxon>Deinococcota</taxon>
        <taxon>Deinococci</taxon>
        <taxon>Deinococcales</taxon>
        <taxon>Deinococcaceae</taxon>
        <taxon>Deinococcus</taxon>
    </lineage>
</organism>
<dbReference type="Proteomes" id="UP000007575">
    <property type="component" value="Plasmid P6"/>
</dbReference>
<proteinExistence type="predicted"/>
<name>H8H3Y5_DEIGI</name>
<dbReference type="AlphaFoldDB" id="H8H3Y5"/>
<reference evidence="1 2" key="1">
    <citation type="journal article" date="2012" name="PLoS ONE">
        <title>Genome sequence and transcriptome analysis of the radioresistant bacterium Deinococcus gobiensis: insights into the extreme environmental adaptations.</title>
        <authorList>
            <person name="Yuan M."/>
            <person name="Chen M."/>
            <person name="Zhang W."/>
            <person name="Lu W."/>
            <person name="Wang J."/>
            <person name="Yang M."/>
            <person name="Zhao P."/>
            <person name="Tang R."/>
            <person name="Li X."/>
            <person name="Hao Y."/>
            <person name="Zhou Z."/>
            <person name="Zhan Y."/>
            <person name="Yu H."/>
            <person name="Teng C."/>
            <person name="Yan Y."/>
            <person name="Ping S."/>
            <person name="Wang Y."/>
            <person name="Lin M."/>
        </authorList>
    </citation>
    <scope>NUCLEOTIDE SEQUENCE [LARGE SCALE GENOMIC DNA]</scope>
    <source>
        <strain evidence="2">DSM 21396 / JCM 16679 / CGMCC 1.7299 / I-0</strain>
        <plasmid evidence="1">P6</plasmid>
    </source>
</reference>
<evidence type="ECO:0000313" key="1">
    <source>
        <dbReference type="EMBL" id="AFD28232.1"/>
    </source>
</evidence>
<accession>H8H3Y5</accession>
<geneLocation type="plasmid" evidence="1 2">
    <name>P6</name>
</geneLocation>
<dbReference type="RefSeq" id="WP_014686963.1">
    <property type="nucleotide sequence ID" value="NC_017793.1"/>
</dbReference>
<protein>
    <submittedName>
        <fullName evidence="1">Uncharacterized protein</fullName>
    </submittedName>
</protein>
<sequence>MTHERFQFDLSDIALVWSGLNLLENLWGVAGLTPAHLAMKRRFSPDQDLDVVQALFRGDEVSAVVEALAYSHAFASAQGNTVLDGNGADITATTREHAHNLLTRMLQSVGSYDAVRVEAYLLELRTFAEEYARQVAAFATADQAPRVTGVQA</sequence>
<evidence type="ECO:0000313" key="2">
    <source>
        <dbReference type="Proteomes" id="UP000007575"/>
    </source>
</evidence>